<dbReference type="EMBL" id="NRRL01000003">
    <property type="protein sequence ID" value="MBK1667040.1"/>
    <property type="molecule type" value="Genomic_DNA"/>
</dbReference>
<accession>A0ABS1DCB7</accession>
<keyword evidence="3" id="KW-1185">Reference proteome</keyword>
<feature type="coiled-coil region" evidence="1">
    <location>
        <begin position="232"/>
        <end position="260"/>
    </location>
</feature>
<name>A0ABS1DCB7_9PROT</name>
<proteinExistence type="predicted"/>
<sequence>MFEMTWNAYFERWQSAFVAAGLDPASPVIDRHLLRHPFDLERDRIEWELVQNARIPEIALWPQDRVKFLSDHVTLQRFFYEYPGARGLVPSETERPGVRITLANLWHAHGDPQKVCAALLAAGLADDRENMRRAMTDSFACPAQALRAWLPDTGLYPPLGYDARIRYALPCEYDVEEQLSDTLIPIRVRLRRVRAYVDQVIERQVRIFRALQPVRLVFDGTRDDEICDLIERRRSEAAAAEAERERRREHAQQRAAAEHAALLEAHPRADDWPHLSRDELVELVWSQPVVEIARDFGVSDVAIGKRCKALEIPKPPRGYWAKVKAGKLPHPCGIPQLSIS</sequence>
<comment type="caution">
    <text evidence="2">The sequence shown here is derived from an EMBL/GenBank/DDBJ whole genome shotgun (WGS) entry which is preliminary data.</text>
</comment>
<dbReference type="RefSeq" id="WP_200339101.1">
    <property type="nucleotide sequence ID" value="NZ_NRRL01000003.1"/>
</dbReference>
<protein>
    <submittedName>
        <fullName evidence="2">Uncharacterized protein</fullName>
    </submittedName>
</protein>
<keyword evidence="1" id="KW-0175">Coiled coil</keyword>
<organism evidence="2 3">
    <name type="scientific">Rhodovibrio sodomensis</name>
    <dbReference type="NCBI Taxonomy" id="1088"/>
    <lineage>
        <taxon>Bacteria</taxon>
        <taxon>Pseudomonadati</taxon>
        <taxon>Pseudomonadota</taxon>
        <taxon>Alphaproteobacteria</taxon>
        <taxon>Rhodospirillales</taxon>
        <taxon>Rhodovibrionaceae</taxon>
        <taxon>Rhodovibrio</taxon>
    </lineage>
</organism>
<evidence type="ECO:0000313" key="3">
    <source>
        <dbReference type="Proteomes" id="UP001296873"/>
    </source>
</evidence>
<reference evidence="2 3" key="1">
    <citation type="journal article" date="2020" name="Microorganisms">
        <title>Osmotic Adaptation and Compatible Solute Biosynthesis of Phototrophic Bacteria as Revealed from Genome Analyses.</title>
        <authorList>
            <person name="Imhoff J.F."/>
            <person name="Rahn T."/>
            <person name="Kunzel S."/>
            <person name="Keller A."/>
            <person name="Neulinger S.C."/>
        </authorList>
    </citation>
    <scope>NUCLEOTIDE SEQUENCE [LARGE SCALE GENOMIC DNA]</scope>
    <source>
        <strain evidence="2 3">DSM 9895</strain>
    </source>
</reference>
<evidence type="ECO:0000256" key="1">
    <source>
        <dbReference type="SAM" id="Coils"/>
    </source>
</evidence>
<gene>
    <name evidence="2" type="ORF">CKO28_03145</name>
</gene>
<evidence type="ECO:0000313" key="2">
    <source>
        <dbReference type="EMBL" id="MBK1667040.1"/>
    </source>
</evidence>
<dbReference type="Proteomes" id="UP001296873">
    <property type="component" value="Unassembled WGS sequence"/>
</dbReference>